<name>A0A2H3CVF5_ARMGA</name>
<sequence>MNHSQSVCLARRACTRLSFTELEFPALLSPTDDVVRDNLSFFETLCLIFCVVTAPSKGIGGHMEYYYGWDELVMGQAEE</sequence>
<dbReference type="AlphaFoldDB" id="A0A2H3CVF5"/>
<gene>
    <name evidence="1" type="ORF">ARMGADRAFT_475652</name>
</gene>
<accession>A0A2H3CVF5</accession>
<organism evidence="1 2">
    <name type="scientific">Armillaria gallica</name>
    <name type="common">Bulbous honey fungus</name>
    <name type="synonym">Armillaria bulbosa</name>
    <dbReference type="NCBI Taxonomy" id="47427"/>
    <lineage>
        <taxon>Eukaryota</taxon>
        <taxon>Fungi</taxon>
        <taxon>Dikarya</taxon>
        <taxon>Basidiomycota</taxon>
        <taxon>Agaricomycotina</taxon>
        <taxon>Agaricomycetes</taxon>
        <taxon>Agaricomycetidae</taxon>
        <taxon>Agaricales</taxon>
        <taxon>Marasmiineae</taxon>
        <taxon>Physalacriaceae</taxon>
        <taxon>Armillaria</taxon>
    </lineage>
</organism>
<protein>
    <submittedName>
        <fullName evidence="1">Uncharacterized protein</fullName>
    </submittedName>
</protein>
<dbReference type="InParanoid" id="A0A2H3CVF5"/>
<evidence type="ECO:0000313" key="1">
    <source>
        <dbReference type="EMBL" id="PBK87021.1"/>
    </source>
</evidence>
<evidence type="ECO:0000313" key="2">
    <source>
        <dbReference type="Proteomes" id="UP000217790"/>
    </source>
</evidence>
<dbReference type="Proteomes" id="UP000217790">
    <property type="component" value="Unassembled WGS sequence"/>
</dbReference>
<keyword evidence="2" id="KW-1185">Reference proteome</keyword>
<proteinExistence type="predicted"/>
<reference evidence="2" key="1">
    <citation type="journal article" date="2017" name="Nat. Ecol. Evol.">
        <title>Genome expansion and lineage-specific genetic innovations in the forest pathogenic fungi Armillaria.</title>
        <authorList>
            <person name="Sipos G."/>
            <person name="Prasanna A.N."/>
            <person name="Walter M.C."/>
            <person name="O'Connor E."/>
            <person name="Balint B."/>
            <person name="Krizsan K."/>
            <person name="Kiss B."/>
            <person name="Hess J."/>
            <person name="Varga T."/>
            <person name="Slot J."/>
            <person name="Riley R."/>
            <person name="Boka B."/>
            <person name="Rigling D."/>
            <person name="Barry K."/>
            <person name="Lee J."/>
            <person name="Mihaltcheva S."/>
            <person name="LaButti K."/>
            <person name="Lipzen A."/>
            <person name="Waldron R."/>
            <person name="Moloney N.M."/>
            <person name="Sperisen C."/>
            <person name="Kredics L."/>
            <person name="Vagvoelgyi C."/>
            <person name="Patrignani A."/>
            <person name="Fitzpatrick D."/>
            <person name="Nagy I."/>
            <person name="Doyle S."/>
            <person name="Anderson J.B."/>
            <person name="Grigoriev I.V."/>
            <person name="Gueldener U."/>
            <person name="Muensterkoetter M."/>
            <person name="Nagy L.G."/>
        </authorList>
    </citation>
    <scope>NUCLEOTIDE SEQUENCE [LARGE SCALE GENOMIC DNA]</scope>
    <source>
        <strain evidence="2">Ar21-2</strain>
    </source>
</reference>
<dbReference type="EMBL" id="KZ293681">
    <property type="protein sequence ID" value="PBK87021.1"/>
    <property type="molecule type" value="Genomic_DNA"/>
</dbReference>